<accession>A0ABV0BUK3</accession>
<comment type="caution">
    <text evidence="3">The sequence shown here is derived from an EMBL/GenBank/DDBJ whole genome shotgun (WGS) entry which is preliminary data.</text>
</comment>
<name>A0ABV0BUK3_9SPHI</name>
<feature type="signal peptide" evidence="1">
    <location>
        <begin position="1"/>
        <end position="20"/>
    </location>
</feature>
<sequence>MKKLLLSTTAAVLLSVGAYAQGGLGYGVKAGVNLPSYSYGGSDLSDSKSTVNFHVTGYLDAPVTSNFYIQPGVSLQGKGAKFADYKIGENTYEVKQNTMWLEVPVNFVLKFPTAGEGKFFVGAGPYVSFGLSGKNKYEAKSGSGSTSVSDDFKFGKDETLKGTDFGVNFLAGYQLGSGISINAGYGLGLTNIAGSKFIGKGDVKNRVWSIGLGFGI</sequence>
<protein>
    <submittedName>
        <fullName evidence="3">Porin family protein</fullName>
    </submittedName>
</protein>
<organism evidence="3 4">
    <name type="scientific">Sphingobacterium kitahiroshimense</name>
    <dbReference type="NCBI Taxonomy" id="470446"/>
    <lineage>
        <taxon>Bacteria</taxon>
        <taxon>Pseudomonadati</taxon>
        <taxon>Bacteroidota</taxon>
        <taxon>Sphingobacteriia</taxon>
        <taxon>Sphingobacteriales</taxon>
        <taxon>Sphingobacteriaceae</taxon>
        <taxon>Sphingobacterium</taxon>
    </lineage>
</organism>
<keyword evidence="1" id="KW-0732">Signal</keyword>
<dbReference type="InterPro" id="IPR025665">
    <property type="entry name" value="Beta-barrel_OMP_2"/>
</dbReference>
<evidence type="ECO:0000259" key="2">
    <source>
        <dbReference type="Pfam" id="PF13568"/>
    </source>
</evidence>
<dbReference type="Proteomes" id="UP001409291">
    <property type="component" value="Unassembled WGS sequence"/>
</dbReference>
<dbReference type="Pfam" id="PF13568">
    <property type="entry name" value="OMP_b-brl_2"/>
    <property type="match status" value="1"/>
</dbReference>
<proteinExistence type="predicted"/>
<gene>
    <name evidence="3" type="ORF">ABE541_13485</name>
</gene>
<dbReference type="RefSeq" id="WP_132842788.1">
    <property type="nucleotide sequence ID" value="NZ_JBDJLH010000001.1"/>
</dbReference>
<evidence type="ECO:0000256" key="1">
    <source>
        <dbReference type="SAM" id="SignalP"/>
    </source>
</evidence>
<feature type="domain" description="Outer membrane protein beta-barrel" evidence="2">
    <location>
        <begin position="20"/>
        <end position="193"/>
    </location>
</feature>
<dbReference type="EMBL" id="JBDJNQ010000006">
    <property type="protein sequence ID" value="MEN5378272.1"/>
    <property type="molecule type" value="Genomic_DNA"/>
</dbReference>
<feature type="chain" id="PRO_5045413648" evidence="1">
    <location>
        <begin position="21"/>
        <end position="216"/>
    </location>
</feature>
<reference evidence="3 4" key="1">
    <citation type="submission" date="2024-04" db="EMBL/GenBank/DDBJ databases">
        <title>WGS of bacteria from Torrens River.</title>
        <authorList>
            <person name="Wyrsch E.R."/>
            <person name="Drigo B."/>
        </authorList>
    </citation>
    <scope>NUCLEOTIDE SEQUENCE [LARGE SCALE GENOMIC DNA]</scope>
    <source>
        <strain evidence="3 4">TWI391</strain>
    </source>
</reference>
<evidence type="ECO:0000313" key="4">
    <source>
        <dbReference type="Proteomes" id="UP001409291"/>
    </source>
</evidence>
<keyword evidence="4" id="KW-1185">Reference proteome</keyword>
<evidence type="ECO:0000313" key="3">
    <source>
        <dbReference type="EMBL" id="MEN5378272.1"/>
    </source>
</evidence>